<dbReference type="Pfam" id="PF13675">
    <property type="entry name" value="PilJ"/>
    <property type="match status" value="1"/>
</dbReference>
<organism evidence="7 8">
    <name type="scientific">Fibrella aquatilis</name>
    <dbReference type="NCBI Taxonomy" id="2817059"/>
    <lineage>
        <taxon>Bacteria</taxon>
        <taxon>Pseudomonadati</taxon>
        <taxon>Bacteroidota</taxon>
        <taxon>Cytophagia</taxon>
        <taxon>Cytophagales</taxon>
        <taxon>Spirosomataceae</taxon>
        <taxon>Fibrella</taxon>
    </lineage>
</organism>
<gene>
    <name evidence="7" type="ORF">J2I48_16980</name>
</gene>
<evidence type="ECO:0000256" key="5">
    <source>
        <dbReference type="SAM" id="SignalP"/>
    </source>
</evidence>
<comment type="caution">
    <text evidence="7">The sequence shown here is derived from an EMBL/GenBank/DDBJ whole genome shotgun (WGS) entry which is preliminary data.</text>
</comment>
<keyword evidence="2" id="KW-0812">Transmembrane</keyword>
<evidence type="ECO:0000256" key="1">
    <source>
        <dbReference type="ARBA" id="ARBA00004141"/>
    </source>
</evidence>
<evidence type="ECO:0000256" key="4">
    <source>
        <dbReference type="ARBA" id="ARBA00023136"/>
    </source>
</evidence>
<protein>
    <submittedName>
        <fullName evidence="7">Type IV pili methyl-accepting chemotaxis transducer N-terminal domain-containing protein</fullName>
    </submittedName>
</protein>
<reference evidence="7 8" key="1">
    <citation type="submission" date="2021-03" db="EMBL/GenBank/DDBJ databases">
        <title>Fibrella sp. HMF5036 genome sequencing and assembly.</title>
        <authorList>
            <person name="Kang H."/>
            <person name="Kim H."/>
            <person name="Bae S."/>
            <person name="Joh K."/>
        </authorList>
    </citation>
    <scope>NUCLEOTIDE SEQUENCE [LARGE SCALE GENOMIC DNA]</scope>
    <source>
        <strain evidence="7 8">HMF5036</strain>
    </source>
</reference>
<evidence type="ECO:0000259" key="6">
    <source>
        <dbReference type="Pfam" id="PF13675"/>
    </source>
</evidence>
<feature type="chain" id="PRO_5036952765" evidence="5">
    <location>
        <begin position="24"/>
        <end position="279"/>
    </location>
</feature>
<keyword evidence="5" id="KW-0732">Signal</keyword>
<dbReference type="EMBL" id="JAFMYU010000014">
    <property type="protein sequence ID" value="MBO0932707.1"/>
    <property type="molecule type" value="Genomic_DNA"/>
</dbReference>
<feature type="signal peptide" evidence="5">
    <location>
        <begin position="1"/>
        <end position="23"/>
    </location>
</feature>
<dbReference type="InterPro" id="IPR029095">
    <property type="entry name" value="NarX-like_N"/>
</dbReference>
<dbReference type="GO" id="GO:0016020">
    <property type="term" value="C:membrane"/>
    <property type="evidence" value="ECO:0007669"/>
    <property type="project" value="UniProtKB-SubCell"/>
</dbReference>
<accession>A0A939JX93</accession>
<evidence type="ECO:0000256" key="3">
    <source>
        <dbReference type="ARBA" id="ARBA00022989"/>
    </source>
</evidence>
<dbReference type="AlphaFoldDB" id="A0A939JX93"/>
<keyword evidence="4" id="KW-0472">Membrane</keyword>
<evidence type="ECO:0000313" key="8">
    <source>
        <dbReference type="Proteomes" id="UP000664795"/>
    </source>
</evidence>
<evidence type="ECO:0000256" key="2">
    <source>
        <dbReference type="ARBA" id="ARBA00022692"/>
    </source>
</evidence>
<dbReference type="RefSeq" id="WP_207336673.1">
    <property type="nucleotide sequence ID" value="NZ_JAFMYU010000014.1"/>
</dbReference>
<comment type="subcellular location">
    <subcellularLocation>
        <location evidence="1">Membrane</location>
        <topology evidence="1">Multi-pass membrane protein</topology>
    </subcellularLocation>
</comment>
<name>A0A939JX93_9BACT</name>
<keyword evidence="3" id="KW-1133">Transmembrane helix</keyword>
<sequence>MLKTATRITLFLLLTSLLQSATAQVILSPGAMVNMAGKQRFLSQRMGKDYMFKLIGKQTEVASRELQASIVLFEENLKALKLTIPKSTSALLAKEESLWNDYRRLLLAEPSRENGQIVLNTNSLLLAAANDVVVDLVKWVAAQPRRENETGTSSELITENINQSGRIRMLSQRLTFYYGAYIAGLNTPNNDMVKQLQQITAGIQVCMNALVTSEANTVDIDDAVSAAILDWRPIEERCTKNNCLSFEGKLIDSGEVFQITNRMLNKMDKITAMYAKLLE</sequence>
<feature type="domain" description="NarX-like N-terminal" evidence="6">
    <location>
        <begin position="30"/>
        <end position="103"/>
    </location>
</feature>
<dbReference type="Proteomes" id="UP000664795">
    <property type="component" value="Unassembled WGS sequence"/>
</dbReference>
<keyword evidence="8" id="KW-1185">Reference proteome</keyword>
<proteinExistence type="predicted"/>
<evidence type="ECO:0000313" key="7">
    <source>
        <dbReference type="EMBL" id="MBO0932707.1"/>
    </source>
</evidence>